<comment type="caution">
    <text evidence="2">The sequence shown here is derived from an EMBL/GenBank/DDBJ whole genome shotgun (WGS) entry which is preliminary data.</text>
</comment>
<name>A0A9D2GIF0_9FIRM</name>
<evidence type="ECO:0000313" key="3">
    <source>
        <dbReference type="Proteomes" id="UP000824101"/>
    </source>
</evidence>
<dbReference type="NCBIfam" id="NF033073">
    <property type="entry name" value="LPXTG_double"/>
    <property type="match status" value="1"/>
</dbReference>
<feature type="non-terminal residue" evidence="2">
    <location>
        <position position="1"/>
    </location>
</feature>
<organism evidence="2 3">
    <name type="scientific">Candidatus Lachnoclostridium stercorigallinarum</name>
    <dbReference type="NCBI Taxonomy" id="2838634"/>
    <lineage>
        <taxon>Bacteria</taxon>
        <taxon>Bacillati</taxon>
        <taxon>Bacillota</taxon>
        <taxon>Clostridia</taxon>
        <taxon>Lachnospirales</taxon>
        <taxon>Lachnospiraceae</taxon>
    </lineage>
</organism>
<accession>A0A9D2GIF0</accession>
<protein>
    <submittedName>
        <fullName evidence="2">Doubled motif LPXTG anchor domain-containing protein</fullName>
    </submittedName>
</protein>
<feature type="compositionally biased region" description="Gly residues" evidence="1">
    <location>
        <begin position="43"/>
        <end position="55"/>
    </location>
</feature>
<reference evidence="2" key="1">
    <citation type="journal article" date="2021" name="PeerJ">
        <title>Extensive microbial diversity within the chicken gut microbiome revealed by metagenomics and culture.</title>
        <authorList>
            <person name="Gilroy R."/>
            <person name="Ravi A."/>
            <person name="Getino M."/>
            <person name="Pursley I."/>
            <person name="Horton D.L."/>
            <person name="Alikhan N.F."/>
            <person name="Baker D."/>
            <person name="Gharbi K."/>
            <person name="Hall N."/>
            <person name="Watson M."/>
            <person name="Adriaenssens E.M."/>
            <person name="Foster-Nyarko E."/>
            <person name="Jarju S."/>
            <person name="Secka A."/>
            <person name="Antonio M."/>
            <person name="Oren A."/>
            <person name="Chaudhuri R.R."/>
            <person name="La Ragione R."/>
            <person name="Hildebrand F."/>
            <person name="Pallen M.J."/>
        </authorList>
    </citation>
    <scope>NUCLEOTIDE SEQUENCE</scope>
    <source>
        <strain evidence="2">ChiBcec1-1093</strain>
    </source>
</reference>
<dbReference type="EMBL" id="DXBC01000075">
    <property type="protein sequence ID" value="HIZ79136.1"/>
    <property type="molecule type" value="Genomic_DNA"/>
</dbReference>
<sequence>GRYRFDHWTDPAGTEYTTEELQNAAFTADATFTAHFRYISSSGGNGGGSGSGSGTGPYTPNTDGPGMAIIDDGNVPLSPLPPETGGDVVIFDDSVPLAPLPKTGQQSSKAPVTMLLTGLFMMFAALKRRKEEKQ</sequence>
<dbReference type="NCBIfam" id="TIGR01167">
    <property type="entry name" value="LPXTG_anchor"/>
    <property type="match status" value="1"/>
</dbReference>
<evidence type="ECO:0000256" key="1">
    <source>
        <dbReference type="SAM" id="MobiDB-lite"/>
    </source>
</evidence>
<reference evidence="2" key="2">
    <citation type="submission" date="2021-04" db="EMBL/GenBank/DDBJ databases">
        <authorList>
            <person name="Gilroy R."/>
        </authorList>
    </citation>
    <scope>NUCLEOTIDE SEQUENCE</scope>
    <source>
        <strain evidence="2">ChiBcec1-1093</strain>
    </source>
</reference>
<proteinExistence type="predicted"/>
<dbReference type="AlphaFoldDB" id="A0A9D2GIF0"/>
<evidence type="ECO:0000313" key="2">
    <source>
        <dbReference type="EMBL" id="HIZ79136.1"/>
    </source>
</evidence>
<feature type="region of interest" description="Disordered" evidence="1">
    <location>
        <begin position="42"/>
        <end position="88"/>
    </location>
</feature>
<dbReference type="Proteomes" id="UP000824101">
    <property type="component" value="Unassembled WGS sequence"/>
</dbReference>
<gene>
    <name evidence="2" type="ORF">IAA17_05055</name>
</gene>